<dbReference type="Gene3D" id="3.30.710.10">
    <property type="entry name" value="Potassium Channel Kv1.1, Chain A"/>
    <property type="match status" value="1"/>
</dbReference>
<organism evidence="2 3">
    <name type="scientific">Trematosphaeria pertusa</name>
    <dbReference type="NCBI Taxonomy" id="390896"/>
    <lineage>
        <taxon>Eukaryota</taxon>
        <taxon>Fungi</taxon>
        <taxon>Dikarya</taxon>
        <taxon>Ascomycota</taxon>
        <taxon>Pezizomycotina</taxon>
        <taxon>Dothideomycetes</taxon>
        <taxon>Pleosporomycetidae</taxon>
        <taxon>Pleosporales</taxon>
        <taxon>Massarineae</taxon>
        <taxon>Trematosphaeriaceae</taxon>
        <taxon>Trematosphaeria</taxon>
    </lineage>
</organism>
<evidence type="ECO:0000313" key="2">
    <source>
        <dbReference type="EMBL" id="KAF2256667.1"/>
    </source>
</evidence>
<keyword evidence="3" id="KW-1185">Reference proteome</keyword>
<evidence type="ECO:0000313" key="3">
    <source>
        <dbReference type="Proteomes" id="UP000800094"/>
    </source>
</evidence>
<dbReference type="InterPro" id="IPR011333">
    <property type="entry name" value="SKP1/BTB/POZ_sf"/>
</dbReference>
<reference evidence="2" key="1">
    <citation type="journal article" date="2020" name="Stud. Mycol.">
        <title>101 Dothideomycetes genomes: a test case for predicting lifestyles and emergence of pathogens.</title>
        <authorList>
            <person name="Haridas S."/>
            <person name="Albert R."/>
            <person name="Binder M."/>
            <person name="Bloem J."/>
            <person name="Labutti K."/>
            <person name="Salamov A."/>
            <person name="Andreopoulos B."/>
            <person name="Baker S."/>
            <person name="Barry K."/>
            <person name="Bills G."/>
            <person name="Bluhm B."/>
            <person name="Cannon C."/>
            <person name="Castanera R."/>
            <person name="Culley D."/>
            <person name="Daum C."/>
            <person name="Ezra D."/>
            <person name="Gonzalez J."/>
            <person name="Henrissat B."/>
            <person name="Kuo A."/>
            <person name="Liang C."/>
            <person name="Lipzen A."/>
            <person name="Lutzoni F."/>
            <person name="Magnuson J."/>
            <person name="Mondo S."/>
            <person name="Nolan M."/>
            <person name="Ohm R."/>
            <person name="Pangilinan J."/>
            <person name="Park H.-J."/>
            <person name="Ramirez L."/>
            <person name="Alfaro M."/>
            <person name="Sun H."/>
            <person name="Tritt A."/>
            <person name="Yoshinaga Y."/>
            <person name="Zwiers L.-H."/>
            <person name="Turgeon B."/>
            <person name="Goodwin S."/>
            <person name="Spatafora J."/>
            <person name="Crous P."/>
            <person name="Grigoriev I."/>
        </authorList>
    </citation>
    <scope>NUCLEOTIDE SEQUENCE</scope>
    <source>
        <strain evidence="2">CBS 122368</strain>
    </source>
</reference>
<dbReference type="Proteomes" id="UP000800094">
    <property type="component" value="Unassembled WGS sequence"/>
</dbReference>
<sequence>MPNVLLVAHNPCRDLLGQPTITVKVGPSAKEYHIHKPLLVRYSGFFRGALSSNAFKSAVDGVVILEDVEPGTFDAFADQDLAPLADWATKYPHPYPDPRFEGEMWIATTRLTWWYVFADRFIVPEMQQYLIHLGIGVFSQYAPCCPDLTYAWKHLPTNSPFLRLLVDAYCENWYYRREKGEPQLNEDSLPRGCLLRIMRRLGDLWTRGVESAIRDQRDYDEAVRDVE</sequence>
<dbReference type="CDD" id="cd18186">
    <property type="entry name" value="BTB_POZ_ZBTB_KLHL-like"/>
    <property type="match status" value="1"/>
</dbReference>
<dbReference type="AlphaFoldDB" id="A0A6A6J2V0"/>
<feature type="domain" description="BTB" evidence="1">
    <location>
        <begin position="19"/>
        <end position="78"/>
    </location>
</feature>
<dbReference type="OrthoDB" id="194443at2759"/>
<dbReference type="PANTHER" id="PTHR47843">
    <property type="entry name" value="BTB DOMAIN-CONTAINING PROTEIN-RELATED"/>
    <property type="match status" value="1"/>
</dbReference>
<dbReference type="PANTHER" id="PTHR47843:SF2">
    <property type="entry name" value="BTB DOMAIN-CONTAINING PROTEIN"/>
    <property type="match status" value="1"/>
</dbReference>
<dbReference type="PROSITE" id="PS50097">
    <property type="entry name" value="BTB"/>
    <property type="match status" value="1"/>
</dbReference>
<protein>
    <recommendedName>
        <fullName evidence="1">BTB domain-containing protein</fullName>
    </recommendedName>
</protein>
<proteinExistence type="predicted"/>
<dbReference type="RefSeq" id="XP_033691671.1">
    <property type="nucleotide sequence ID" value="XM_033832529.1"/>
</dbReference>
<dbReference type="EMBL" id="ML987189">
    <property type="protein sequence ID" value="KAF2256667.1"/>
    <property type="molecule type" value="Genomic_DNA"/>
</dbReference>
<evidence type="ECO:0000259" key="1">
    <source>
        <dbReference type="PROSITE" id="PS50097"/>
    </source>
</evidence>
<name>A0A6A6J2V0_9PLEO</name>
<gene>
    <name evidence="2" type="ORF">BU26DRAFT_558112</name>
</gene>
<accession>A0A6A6J2V0</accession>
<dbReference type="SUPFAM" id="SSF54695">
    <property type="entry name" value="POZ domain"/>
    <property type="match status" value="1"/>
</dbReference>
<dbReference type="GeneID" id="54585859"/>
<dbReference type="InterPro" id="IPR000210">
    <property type="entry name" value="BTB/POZ_dom"/>
</dbReference>